<evidence type="ECO:0000256" key="8">
    <source>
        <dbReference type="ARBA" id="ARBA00023326"/>
    </source>
</evidence>
<feature type="non-terminal residue" evidence="12">
    <location>
        <position position="265"/>
    </location>
</feature>
<name>A0A317XRB5_9BASI</name>
<protein>
    <recommendedName>
        <fullName evidence="3">cellulase</fullName>
        <ecNumber evidence="3">3.2.1.4</ecNumber>
    </recommendedName>
</protein>
<evidence type="ECO:0000256" key="5">
    <source>
        <dbReference type="ARBA" id="ARBA00023001"/>
    </source>
</evidence>
<dbReference type="Gene3D" id="2.40.40.10">
    <property type="entry name" value="RlpA-like domain"/>
    <property type="match status" value="1"/>
</dbReference>
<dbReference type="GO" id="GO:0008810">
    <property type="term" value="F:cellulase activity"/>
    <property type="evidence" value="ECO:0007669"/>
    <property type="project" value="UniProtKB-EC"/>
</dbReference>
<keyword evidence="5" id="KW-0136">Cellulose degradation</keyword>
<evidence type="ECO:0000256" key="2">
    <source>
        <dbReference type="ARBA" id="ARBA00007793"/>
    </source>
</evidence>
<dbReference type="InterPro" id="IPR000334">
    <property type="entry name" value="Glyco_hydro_45"/>
</dbReference>
<keyword evidence="7" id="KW-0326">Glycosidase</keyword>
<feature type="signal peptide" evidence="10">
    <location>
        <begin position="1"/>
        <end position="19"/>
    </location>
</feature>
<dbReference type="PANTHER" id="PTHR39730:SF1">
    <property type="entry name" value="ENDOGLUCANASE 1"/>
    <property type="match status" value="1"/>
</dbReference>
<evidence type="ECO:0000313" key="13">
    <source>
        <dbReference type="Proteomes" id="UP000246740"/>
    </source>
</evidence>
<proteinExistence type="inferred from homology"/>
<dbReference type="PANTHER" id="PTHR39730">
    <property type="entry name" value="ENDOGLUCANASE 1"/>
    <property type="match status" value="1"/>
</dbReference>
<dbReference type="Pfam" id="PF02015">
    <property type="entry name" value="Glyco_hydro_45"/>
    <property type="match status" value="1"/>
</dbReference>
<dbReference type="AlphaFoldDB" id="A0A317XRB5"/>
<keyword evidence="10" id="KW-0732">Signal</keyword>
<dbReference type="InterPro" id="IPR052288">
    <property type="entry name" value="GH45_Enzymes"/>
</dbReference>
<evidence type="ECO:0000256" key="3">
    <source>
        <dbReference type="ARBA" id="ARBA00012601"/>
    </source>
</evidence>
<accession>A0A317XRB5</accession>
<evidence type="ECO:0000256" key="4">
    <source>
        <dbReference type="ARBA" id="ARBA00022801"/>
    </source>
</evidence>
<feature type="chain" id="PRO_5016363915" description="cellulase" evidence="10">
    <location>
        <begin position="20"/>
        <end position="265"/>
    </location>
</feature>
<evidence type="ECO:0000256" key="1">
    <source>
        <dbReference type="ARBA" id="ARBA00000966"/>
    </source>
</evidence>
<feature type="region of interest" description="Disordered" evidence="9">
    <location>
        <begin position="244"/>
        <end position="265"/>
    </location>
</feature>
<dbReference type="GO" id="GO:0030245">
    <property type="term" value="P:cellulose catabolic process"/>
    <property type="evidence" value="ECO:0007669"/>
    <property type="project" value="UniProtKB-KW"/>
</dbReference>
<keyword evidence="13" id="KW-1185">Reference proteome</keyword>
<dbReference type="STRING" id="1882483.A0A317XRB5"/>
<dbReference type="InParanoid" id="A0A317XRB5"/>
<evidence type="ECO:0000256" key="9">
    <source>
        <dbReference type="SAM" id="MobiDB-lite"/>
    </source>
</evidence>
<feature type="non-terminal residue" evidence="12">
    <location>
        <position position="1"/>
    </location>
</feature>
<evidence type="ECO:0000313" key="12">
    <source>
        <dbReference type="EMBL" id="PWY99840.1"/>
    </source>
</evidence>
<dbReference type="EMBL" id="KZ819194">
    <property type="protein sequence ID" value="PWY99840.1"/>
    <property type="molecule type" value="Genomic_DNA"/>
</dbReference>
<reference evidence="12 13" key="1">
    <citation type="journal article" date="2018" name="Mol. Biol. Evol.">
        <title>Broad Genomic Sampling Reveals a Smut Pathogenic Ancestry of the Fungal Clade Ustilaginomycotina.</title>
        <authorList>
            <person name="Kijpornyongpan T."/>
            <person name="Mondo S.J."/>
            <person name="Barry K."/>
            <person name="Sandor L."/>
            <person name="Lee J."/>
            <person name="Lipzen A."/>
            <person name="Pangilinan J."/>
            <person name="LaButti K."/>
            <person name="Hainaut M."/>
            <person name="Henrissat B."/>
            <person name="Grigoriev I.V."/>
            <person name="Spatafora J.W."/>
            <person name="Aime M.C."/>
        </authorList>
    </citation>
    <scope>NUCLEOTIDE SEQUENCE [LARGE SCALE GENOMIC DNA]</scope>
    <source>
        <strain evidence="12 13">MCA 3645</strain>
    </source>
</reference>
<evidence type="ECO:0000256" key="10">
    <source>
        <dbReference type="SAM" id="SignalP"/>
    </source>
</evidence>
<comment type="similarity">
    <text evidence="2">Belongs to the glycosyl hydrolase 45 (cellulase K) family.</text>
</comment>
<feature type="domain" description="Glycosyl hydrolases family 45 active site" evidence="11">
    <location>
        <begin position="22"/>
        <end position="233"/>
    </location>
</feature>
<keyword evidence="4 12" id="KW-0378">Hydrolase</keyword>
<sequence>LTFVAAALSVSTYVQPVAASLGMATRYWDCCMPSGAWHGKASVYKPVDVCEADGVTLIPSDKANQGKSGCDGGDQFACTCMQPFNDMKDETLGYGFSAFAAAGQQESDNECSCYEAHFNSKDADGKPLAVNKLIFQVINSGSDVHTDNFDFAIPGGGLGSFEQGCPNQWHNSVTSWGQQMGGVTSAQECKNIPESLQSGCSWRFKYWGNNPTLAKELKRVRCTKGLIDRSGCQRKDDAQQPVYSGITDAKGQPAPDQYKRDRSVC</sequence>
<evidence type="ECO:0000256" key="6">
    <source>
        <dbReference type="ARBA" id="ARBA00023277"/>
    </source>
</evidence>
<dbReference type="EC" id="3.2.1.4" evidence="3"/>
<dbReference type="InterPro" id="IPR036908">
    <property type="entry name" value="RlpA-like_sf"/>
</dbReference>
<keyword evidence="6" id="KW-0119">Carbohydrate metabolism</keyword>
<evidence type="ECO:0000259" key="11">
    <source>
        <dbReference type="Pfam" id="PF02015"/>
    </source>
</evidence>
<organism evidence="12 13">
    <name type="scientific">Testicularia cyperi</name>
    <dbReference type="NCBI Taxonomy" id="1882483"/>
    <lineage>
        <taxon>Eukaryota</taxon>
        <taxon>Fungi</taxon>
        <taxon>Dikarya</taxon>
        <taxon>Basidiomycota</taxon>
        <taxon>Ustilaginomycotina</taxon>
        <taxon>Ustilaginomycetes</taxon>
        <taxon>Ustilaginales</taxon>
        <taxon>Anthracoideaceae</taxon>
        <taxon>Testicularia</taxon>
    </lineage>
</organism>
<dbReference type="OrthoDB" id="10035502at2759"/>
<keyword evidence="8" id="KW-0624">Polysaccharide degradation</keyword>
<dbReference type="Proteomes" id="UP000246740">
    <property type="component" value="Unassembled WGS sequence"/>
</dbReference>
<comment type="catalytic activity">
    <reaction evidence="1">
        <text>Endohydrolysis of (1-&gt;4)-beta-D-glucosidic linkages in cellulose, lichenin and cereal beta-D-glucans.</text>
        <dbReference type="EC" id="3.2.1.4"/>
    </reaction>
</comment>
<dbReference type="SUPFAM" id="SSF50685">
    <property type="entry name" value="Barwin-like endoglucanases"/>
    <property type="match status" value="1"/>
</dbReference>
<gene>
    <name evidence="12" type="ORF">BCV70DRAFT_139167</name>
</gene>
<evidence type="ECO:0000256" key="7">
    <source>
        <dbReference type="ARBA" id="ARBA00023295"/>
    </source>
</evidence>